<keyword evidence="3" id="KW-0808">Transferase</keyword>
<sequence length="348" mass="40006">MVKDMVRDITLTDALDLQRTKAHILVDVRSPKEFEEATIPGSLNIPIFTDEERAEVGTLYKQVGKQAAMDRGLMIFSRKLPSFIKAFQQIESPITVFCWRGGMRSKTAVTVLELMGIRANRIIGGIHTYRQWVIKRLGEPFTPQLLVLNGYTGSGKTKILHKLREDGYPVIDLEGMAGHRGSIFGQIGVKPNNQKRFEMLLAEKLVEYADQPYVFIEGESKRIGQVHMPPELYEKKEQSSQWIIQLPTAVRVEEILSEYEPDKNPSKFLEAFELIRKRIHQPIAMQIQNDLENGRFAEAVEQLLTYYYDPQYEHSVARFAKSGEHVIQVDTVQEAYEECLERYKELAK</sequence>
<dbReference type="InterPro" id="IPR058840">
    <property type="entry name" value="AAA_SelU"/>
</dbReference>
<feature type="domain" description="Rhodanese" evidence="2">
    <location>
        <begin position="19"/>
        <end position="135"/>
    </location>
</feature>
<keyword evidence="1" id="KW-0711">Selenium</keyword>
<reference evidence="3 4" key="1">
    <citation type="submission" date="2011-04" db="EMBL/GenBank/DDBJ databases">
        <authorList>
            <person name="Muzny D."/>
            <person name="Qin X."/>
            <person name="Deng J."/>
            <person name="Jiang H."/>
            <person name="Liu Y."/>
            <person name="Qu J."/>
            <person name="Song X.-Z."/>
            <person name="Zhang L."/>
            <person name="Thornton R."/>
            <person name="Coyle M."/>
            <person name="Francisco L."/>
            <person name="Jackson L."/>
            <person name="Javaid M."/>
            <person name="Korchina V."/>
            <person name="Kovar C."/>
            <person name="Mata R."/>
            <person name="Mathew T."/>
            <person name="Ngo R."/>
            <person name="Nguyen L."/>
            <person name="Nguyen N."/>
            <person name="Okwuonu G."/>
            <person name="Ongeri F."/>
            <person name="Pham C."/>
            <person name="Simmons D."/>
            <person name="Wilczek-Boney K."/>
            <person name="Hale W."/>
            <person name="Jakkamsetti A."/>
            <person name="Pham P."/>
            <person name="Ruth R."/>
            <person name="San Lucas F."/>
            <person name="Warren J."/>
            <person name="Zhang J."/>
            <person name="Zhao Z."/>
            <person name="Zhou C."/>
            <person name="Zhu D."/>
            <person name="Lee S."/>
            <person name="Bess C."/>
            <person name="Blankenburg K."/>
            <person name="Forbes L."/>
            <person name="Fu Q."/>
            <person name="Gubbala S."/>
            <person name="Hirani K."/>
            <person name="Jayaseelan J.C."/>
            <person name="Lara F."/>
            <person name="Munidasa M."/>
            <person name="Palculict T."/>
            <person name="Patil S."/>
            <person name="Pu L.-L."/>
            <person name="Saada N."/>
            <person name="Tang L."/>
            <person name="Weissenberger G."/>
            <person name="Zhu Y."/>
            <person name="Hemphill L."/>
            <person name="Shang Y."/>
            <person name="Youmans B."/>
            <person name="Ayvaz T."/>
            <person name="Ross M."/>
            <person name="Santibanez J."/>
            <person name="Aqrawi P."/>
            <person name="Gross S."/>
            <person name="Joshi V."/>
            <person name="Fowler G."/>
            <person name="Nazareth L."/>
            <person name="Reid J."/>
            <person name="Worley K."/>
            <person name="Petrosino J."/>
            <person name="Highlander S."/>
            <person name="Gibbs R."/>
        </authorList>
    </citation>
    <scope>NUCLEOTIDE SEQUENCE [LARGE SCALE GENOMIC DNA]</scope>
    <source>
        <strain evidence="3 4">2681</strain>
    </source>
</reference>
<dbReference type="SMART" id="SM00450">
    <property type="entry name" value="RHOD"/>
    <property type="match status" value="1"/>
</dbReference>
<dbReference type="EC" id="2.9.1.-" evidence="3"/>
<dbReference type="Pfam" id="PF00581">
    <property type="entry name" value="Rhodanese"/>
    <property type="match status" value="1"/>
</dbReference>
<dbReference type="STRING" id="759851.SAMN04244570_0153"/>
<dbReference type="HOGENOM" id="CLU_043456_0_0_9"/>
<dbReference type="AlphaFoldDB" id="F9DUR2"/>
<evidence type="ECO:0000256" key="1">
    <source>
        <dbReference type="ARBA" id="ARBA00023266"/>
    </source>
</evidence>
<dbReference type="InterPro" id="IPR017582">
    <property type="entry name" value="SelU"/>
</dbReference>
<name>F9DUR2_9BACL</name>
<evidence type="ECO:0000259" key="2">
    <source>
        <dbReference type="PROSITE" id="PS50206"/>
    </source>
</evidence>
<dbReference type="SUPFAM" id="SSF52540">
    <property type="entry name" value="P-loop containing nucleoside triphosphate hydrolases"/>
    <property type="match status" value="1"/>
</dbReference>
<dbReference type="InterPro" id="IPR001763">
    <property type="entry name" value="Rhodanese-like_dom"/>
</dbReference>
<proteinExistence type="predicted"/>
<dbReference type="InterPro" id="IPR027417">
    <property type="entry name" value="P-loop_NTPase"/>
</dbReference>
<dbReference type="GO" id="GO:0043828">
    <property type="term" value="F:tRNA 2-selenouridine synthase activity"/>
    <property type="evidence" value="ECO:0007669"/>
    <property type="project" value="InterPro"/>
</dbReference>
<comment type="caution">
    <text evidence="3">The sequence shown here is derived from an EMBL/GenBank/DDBJ whole genome shotgun (WGS) entry which is preliminary data.</text>
</comment>
<dbReference type="PANTHER" id="PTHR30401">
    <property type="entry name" value="TRNA 2-SELENOURIDINE SYNTHASE"/>
    <property type="match status" value="1"/>
</dbReference>
<dbReference type="eggNOG" id="COG2603">
    <property type="taxonomic scope" value="Bacteria"/>
</dbReference>
<dbReference type="SUPFAM" id="SSF52821">
    <property type="entry name" value="Rhodanese/Cell cycle control phosphatase"/>
    <property type="match status" value="1"/>
</dbReference>
<dbReference type="Gene3D" id="3.40.250.10">
    <property type="entry name" value="Rhodanese-like domain"/>
    <property type="match status" value="1"/>
</dbReference>
<dbReference type="NCBIfam" id="NF008750">
    <property type="entry name" value="PRK11784.1-2"/>
    <property type="match status" value="1"/>
</dbReference>
<dbReference type="Pfam" id="PF26341">
    <property type="entry name" value="AAA_SelU"/>
    <property type="match status" value="1"/>
</dbReference>
<evidence type="ECO:0000313" key="4">
    <source>
        <dbReference type="Proteomes" id="UP000005316"/>
    </source>
</evidence>
<accession>F9DUR2</accession>
<dbReference type="InterPro" id="IPR036873">
    <property type="entry name" value="Rhodanese-like_dom_sf"/>
</dbReference>
<organism evidence="3 4">
    <name type="scientific">Sporosarcina newyorkensis 2681</name>
    <dbReference type="NCBI Taxonomy" id="1027292"/>
    <lineage>
        <taxon>Bacteria</taxon>
        <taxon>Bacillati</taxon>
        <taxon>Bacillota</taxon>
        <taxon>Bacilli</taxon>
        <taxon>Bacillales</taxon>
        <taxon>Caryophanaceae</taxon>
        <taxon>Sporosarcina</taxon>
    </lineage>
</organism>
<dbReference type="PANTHER" id="PTHR30401:SF0">
    <property type="entry name" value="TRNA 2-SELENOURIDINE SYNTHASE"/>
    <property type="match status" value="1"/>
</dbReference>
<dbReference type="GO" id="GO:0002098">
    <property type="term" value="P:tRNA wobble uridine modification"/>
    <property type="evidence" value="ECO:0007669"/>
    <property type="project" value="InterPro"/>
</dbReference>
<dbReference type="EMBL" id="AFPZ01000076">
    <property type="protein sequence ID" value="EGQ24100.1"/>
    <property type="molecule type" value="Genomic_DNA"/>
</dbReference>
<dbReference type="NCBIfam" id="TIGR03167">
    <property type="entry name" value="tRNA_sel_U_synt"/>
    <property type="match status" value="1"/>
</dbReference>
<gene>
    <name evidence="3" type="primary">ybbB</name>
    <name evidence="3" type="ORF">HMPREF9372_2543</name>
</gene>
<evidence type="ECO:0000313" key="3">
    <source>
        <dbReference type="EMBL" id="EGQ24100.1"/>
    </source>
</evidence>
<protein>
    <submittedName>
        <fullName evidence="3">tRNA 2-selenouridine synthase</fullName>
        <ecNumber evidence="3">2.9.1.-</ecNumber>
    </submittedName>
</protein>
<dbReference type="PROSITE" id="PS50206">
    <property type="entry name" value="RHODANESE_3"/>
    <property type="match status" value="1"/>
</dbReference>
<dbReference type="Proteomes" id="UP000005316">
    <property type="component" value="Unassembled WGS sequence"/>
</dbReference>